<evidence type="ECO:0000313" key="3">
    <source>
        <dbReference type="EMBL" id="MTE13400.1"/>
    </source>
</evidence>
<dbReference type="HAMAP" id="MF_00003">
    <property type="entry name" value="RbfA"/>
    <property type="match status" value="1"/>
</dbReference>
<dbReference type="GO" id="GO:0005829">
    <property type="term" value="C:cytosol"/>
    <property type="evidence" value="ECO:0007669"/>
    <property type="project" value="TreeGrafter"/>
</dbReference>
<dbReference type="InterPro" id="IPR000238">
    <property type="entry name" value="RbfA"/>
</dbReference>
<dbReference type="NCBIfam" id="TIGR00082">
    <property type="entry name" value="rbfA"/>
    <property type="match status" value="1"/>
</dbReference>
<evidence type="ECO:0000256" key="2">
    <source>
        <dbReference type="HAMAP-Rule" id="MF_00003"/>
    </source>
</evidence>
<dbReference type="InterPro" id="IPR015946">
    <property type="entry name" value="KH_dom-like_a/b"/>
</dbReference>
<dbReference type="Pfam" id="PF02033">
    <property type="entry name" value="RBFA"/>
    <property type="match status" value="1"/>
</dbReference>
<organism evidence="3 4">
    <name type="scientific">Nocardia aurantiaca</name>
    <dbReference type="NCBI Taxonomy" id="2675850"/>
    <lineage>
        <taxon>Bacteria</taxon>
        <taxon>Bacillati</taxon>
        <taxon>Actinomycetota</taxon>
        <taxon>Actinomycetes</taxon>
        <taxon>Mycobacteriales</taxon>
        <taxon>Nocardiaceae</taxon>
        <taxon>Nocardia</taxon>
    </lineage>
</organism>
<dbReference type="PANTHER" id="PTHR33515:SF1">
    <property type="entry name" value="RIBOSOME-BINDING FACTOR A, CHLOROPLASTIC-RELATED"/>
    <property type="match status" value="1"/>
</dbReference>
<dbReference type="GO" id="GO:0030490">
    <property type="term" value="P:maturation of SSU-rRNA"/>
    <property type="evidence" value="ECO:0007669"/>
    <property type="project" value="UniProtKB-UniRule"/>
</dbReference>
<dbReference type="PROSITE" id="PS01319">
    <property type="entry name" value="RBFA"/>
    <property type="match status" value="1"/>
</dbReference>
<dbReference type="SUPFAM" id="SSF89919">
    <property type="entry name" value="Ribosome-binding factor A, RbfA"/>
    <property type="match status" value="1"/>
</dbReference>
<dbReference type="InterPro" id="IPR023799">
    <property type="entry name" value="RbfA_dom_sf"/>
</dbReference>
<dbReference type="RefSeq" id="WP_154787888.1">
    <property type="nucleotide sequence ID" value="NZ_WMBB01000005.1"/>
</dbReference>
<protein>
    <recommendedName>
        <fullName evidence="2">Ribosome-binding factor A</fullName>
    </recommendedName>
</protein>
<dbReference type="GO" id="GO:0043024">
    <property type="term" value="F:ribosomal small subunit binding"/>
    <property type="evidence" value="ECO:0007669"/>
    <property type="project" value="TreeGrafter"/>
</dbReference>
<dbReference type="AlphaFoldDB" id="A0A6I3KXW1"/>
<proteinExistence type="inferred from homology"/>
<dbReference type="EMBL" id="WMBB01000005">
    <property type="protein sequence ID" value="MTE13400.1"/>
    <property type="molecule type" value="Genomic_DNA"/>
</dbReference>
<sequence>MADQARARRLAKRISSIVATAIEYEIKDPRLRFVTITDAKVTGDLREATIYYTVMGETIDAEPDYAEAAAGLKKAAGILRSKVGAGTGVKFTPTLAFTLDTVPNAAREMEELLAKARASDARVAQVAVGASYAGDADPYRSDEDDEDDEA</sequence>
<accession>A0A6I3KXW1</accession>
<evidence type="ECO:0000313" key="4">
    <source>
        <dbReference type="Proteomes" id="UP000432464"/>
    </source>
</evidence>
<dbReference type="Proteomes" id="UP000432464">
    <property type="component" value="Unassembled WGS sequence"/>
</dbReference>
<name>A0A6I3KXW1_9NOCA</name>
<comment type="similarity">
    <text evidence="2">Belongs to the RbfA family.</text>
</comment>
<comment type="subunit">
    <text evidence="2">Monomer. Binds 30S ribosomal subunits, but not 50S ribosomal subunits or 70S ribosomes.</text>
</comment>
<reference evidence="3 4" key="1">
    <citation type="submission" date="2019-11" db="EMBL/GenBank/DDBJ databases">
        <title>Nocardia sp. nov. CT2-14 isolated from soil.</title>
        <authorList>
            <person name="Kanchanasin P."/>
            <person name="Tanasupawat S."/>
            <person name="Yuki M."/>
            <person name="Kudo T."/>
        </authorList>
    </citation>
    <scope>NUCLEOTIDE SEQUENCE [LARGE SCALE GENOMIC DNA]</scope>
    <source>
        <strain evidence="3 4">CT2-14</strain>
    </source>
</reference>
<comment type="subcellular location">
    <subcellularLocation>
        <location evidence="2">Cytoplasm</location>
    </subcellularLocation>
</comment>
<comment type="function">
    <text evidence="2">One of several proteins that assist in the late maturation steps of the functional core of the 30S ribosomal subunit. Associates with free 30S ribosomal subunits (but not with 30S subunits that are part of 70S ribosomes or polysomes). Required for efficient processing of 16S rRNA. May interact with the 5'-terminal helix region of 16S rRNA.</text>
</comment>
<dbReference type="Gene3D" id="3.30.300.20">
    <property type="match status" value="1"/>
</dbReference>
<dbReference type="InterPro" id="IPR020053">
    <property type="entry name" value="Ribosome-bd_factorA_CS"/>
</dbReference>
<comment type="caution">
    <text evidence="3">The sequence shown here is derived from an EMBL/GenBank/DDBJ whole genome shotgun (WGS) entry which is preliminary data.</text>
</comment>
<dbReference type="PANTHER" id="PTHR33515">
    <property type="entry name" value="RIBOSOME-BINDING FACTOR A, CHLOROPLASTIC-RELATED"/>
    <property type="match status" value="1"/>
</dbReference>
<gene>
    <name evidence="2 3" type="primary">rbfA</name>
    <name evidence="3" type="ORF">GLP40_11530</name>
</gene>
<keyword evidence="2" id="KW-0963">Cytoplasm</keyword>
<keyword evidence="1 2" id="KW-0690">Ribosome biogenesis</keyword>
<keyword evidence="4" id="KW-1185">Reference proteome</keyword>
<evidence type="ECO:0000256" key="1">
    <source>
        <dbReference type="ARBA" id="ARBA00022517"/>
    </source>
</evidence>